<dbReference type="RefSeq" id="WP_053602406.1">
    <property type="nucleotide sequence ID" value="NZ_CP012600.1"/>
</dbReference>
<feature type="transmembrane region" description="Helical" evidence="1">
    <location>
        <begin position="106"/>
        <end position="127"/>
    </location>
</feature>
<reference evidence="3" key="1">
    <citation type="submission" date="2015-08" db="EMBL/GenBank/DDBJ databases">
        <title>Genome sequencing project for genomic taxonomy and phylogenomics of Bacillus-like bacteria.</title>
        <authorList>
            <person name="Liu B."/>
            <person name="Wang J."/>
            <person name="Zhu Y."/>
            <person name="Liu G."/>
            <person name="Chen Q."/>
            <person name="Chen Z."/>
            <person name="Lan J."/>
            <person name="Che J."/>
            <person name="Ge C."/>
            <person name="Shi H."/>
            <person name="Pan Z."/>
            <person name="Liu X."/>
        </authorList>
    </citation>
    <scope>NUCLEOTIDE SEQUENCE [LARGE SCALE GENOMIC DNA]</scope>
    <source>
        <strain evidence="3">FJAT-4402</strain>
    </source>
</reference>
<dbReference type="OrthoDB" id="2965073at2"/>
<dbReference type="PATRIC" id="fig|1441095.3.peg.657"/>
<evidence type="ECO:0000313" key="2">
    <source>
        <dbReference type="EMBL" id="ALC80666.1"/>
    </source>
</evidence>
<protein>
    <recommendedName>
        <fullName evidence="4">ABC transporter permease</fullName>
    </recommendedName>
</protein>
<dbReference type="STRING" id="1441095.AM592_02995"/>
<dbReference type="EMBL" id="CP012600">
    <property type="protein sequence ID" value="ALC80666.1"/>
    <property type="molecule type" value="Genomic_DNA"/>
</dbReference>
<dbReference type="AlphaFoldDB" id="A0A0M3R921"/>
<dbReference type="Proteomes" id="UP000067625">
    <property type="component" value="Chromosome"/>
</dbReference>
<feature type="transmembrane region" description="Helical" evidence="1">
    <location>
        <begin position="207"/>
        <end position="232"/>
    </location>
</feature>
<evidence type="ECO:0008006" key="4">
    <source>
        <dbReference type="Google" id="ProtNLM"/>
    </source>
</evidence>
<evidence type="ECO:0000256" key="1">
    <source>
        <dbReference type="SAM" id="Phobius"/>
    </source>
</evidence>
<proteinExistence type="predicted"/>
<feature type="transmembrane region" description="Helical" evidence="1">
    <location>
        <begin position="139"/>
        <end position="162"/>
    </location>
</feature>
<evidence type="ECO:0000313" key="3">
    <source>
        <dbReference type="Proteomes" id="UP000067625"/>
    </source>
</evidence>
<sequence>MANQKQLWGLVAYELKVTPVNQLLRQLFMAAIIAFFFGFFIDRDIKNWGAVIADLVLCIFVMFYPYSGRLQIFRVVKIKSHLYANAFYVQASMLPIKQEVLLASRLILSFFYTFLTAVVGVSGAFLLPNSNPLFSELSLGQSVAFILLWALIAASAGAFLAAGDVGGKYSIKQLINYNVLLYSSVIILFAALHFFTGKGLVGWSFDIVTNAPFLSVCIALLVFLISNVLAFLEAKRLAKKVDYHV</sequence>
<accession>A0A0M3R921</accession>
<name>A0A0M3R921_9BACI</name>
<feature type="transmembrane region" description="Helical" evidence="1">
    <location>
        <begin position="47"/>
        <end position="67"/>
    </location>
</feature>
<reference evidence="2 3" key="2">
    <citation type="journal article" date="2016" name="Int. J. Syst. Evol. Microbiol.">
        <title>Bacillus gobiensis sp. nov., isolated from a soil sample.</title>
        <authorList>
            <person name="Liu B."/>
            <person name="Liu G.H."/>
            <person name="Cetin S."/>
            <person name="Schumann P."/>
            <person name="Pan Z.Z."/>
            <person name="Chen Q.Q."/>
        </authorList>
    </citation>
    <scope>NUCLEOTIDE SEQUENCE [LARGE SCALE GENOMIC DNA]</scope>
    <source>
        <strain evidence="2 3">FJAT-4402</strain>
    </source>
</reference>
<organism evidence="2 3">
    <name type="scientific">Bacillus gobiensis</name>
    <dbReference type="NCBI Taxonomy" id="1441095"/>
    <lineage>
        <taxon>Bacteria</taxon>
        <taxon>Bacillati</taxon>
        <taxon>Bacillota</taxon>
        <taxon>Bacilli</taxon>
        <taxon>Bacillales</taxon>
        <taxon>Bacillaceae</taxon>
        <taxon>Bacillus</taxon>
    </lineage>
</organism>
<feature type="transmembrane region" description="Helical" evidence="1">
    <location>
        <begin position="23"/>
        <end position="41"/>
    </location>
</feature>
<keyword evidence="1" id="KW-0812">Transmembrane</keyword>
<gene>
    <name evidence="2" type="ORF">AM592_02995</name>
</gene>
<keyword evidence="1" id="KW-1133">Transmembrane helix</keyword>
<keyword evidence="3" id="KW-1185">Reference proteome</keyword>
<feature type="transmembrane region" description="Helical" evidence="1">
    <location>
        <begin position="174"/>
        <end position="195"/>
    </location>
</feature>
<keyword evidence="1" id="KW-0472">Membrane</keyword>